<feature type="signal peptide" evidence="1">
    <location>
        <begin position="1"/>
        <end position="21"/>
    </location>
</feature>
<evidence type="ECO:0000313" key="5">
    <source>
        <dbReference type="Proteomes" id="UP000548326"/>
    </source>
</evidence>
<dbReference type="InterPro" id="IPR037126">
    <property type="entry name" value="PdaC/RsiV-like_sf"/>
</dbReference>
<dbReference type="InterPro" id="IPR021729">
    <property type="entry name" value="DUF3298"/>
</dbReference>
<feature type="domain" description="DUF3298" evidence="2">
    <location>
        <begin position="172"/>
        <end position="251"/>
    </location>
</feature>
<reference evidence="4 5" key="1">
    <citation type="submission" date="2020-08" db="EMBL/GenBank/DDBJ databases">
        <title>Genomic Encyclopedia of Type Strains, Phase IV (KMG-V): Genome sequencing to study the core and pangenomes of soil and plant-associated prokaryotes.</title>
        <authorList>
            <person name="Whitman W."/>
        </authorList>
    </citation>
    <scope>NUCLEOTIDE SEQUENCE [LARGE SCALE GENOMIC DNA]</scope>
    <source>
        <strain evidence="4 5">MP601</strain>
    </source>
</reference>
<organism evidence="4 5">
    <name type="scientific">Mucilaginibacter lappiensis</name>
    <dbReference type="NCBI Taxonomy" id="354630"/>
    <lineage>
        <taxon>Bacteria</taxon>
        <taxon>Pseudomonadati</taxon>
        <taxon>Bacteroidota</taxon>
        <taxon>Sphingobacteriia</taxon>
        <taxon>Sphingobacteriales</taxon>
        <taxon>Sphingobacteriaceae</taxon>
        <taxon>Mucilaginibacter</taxon>
    </lineage>
</organism>
<dbReference type="Pfam" id="PF13739">
    <property type="entry name" value="PdaC"/>
    <property type="match status" value="1"/>
</dbReference>
<protein>
    <recommendedName>
        <fullName evidence="6">DUF3298 domain-containing protein</fullName>
    </recommendedName>
</protein>
<feature type="chain" id="PRO_5032578900" description="DUF3298 domain-containing protein" evidence="1">
    <location>
        <begin position="22"/>
        <end position="268"/>
    </location>
</feature>
<evidence type="ECO:0000259" key="3">
    <source>
        <dbReference type="Pfam" id="PF13739"/>
    </source>
</evidence>
<dbReference type="InterPro" id="IPR025303">
    <property type="entry name" value="PdaC"/>
</dbReference>
<dbReference type="AlphaFoldDB" id="A0A841J7W3"/>
<feature type="domain" description="Deacetylase PdaC" evidence="3">
    <location>
        <begin position="55"/>
        <end position="152"/>
    </location>
</feature>
<dbReference type="EMBL" id="JACHCA010000003">
    <property type="protein sequence ID" value="MBB6127269.1"/>
    <property type="molecule type" value="Genomic_DNA"/>
</dbReference>
<evidence type="ECO:0000259" key="2">
    <source>
        <dbReference type="Pfam" id="PF11738"/>
    </source>
</evidence>
<comment type="caution">
    <text evidence="4">The sequence shown here is derived from an EMBL/GenBank/DDBJ whole genome shotgun (WGS) entry which is preliminary data.</text>
</comment>
<name>A0A841J7W3_9SPHI</name>
<dbReference type="PROSITE" id="PS51257">
    <property type="entry name" value="PROKAR_LIPOPROTEIN"/>
    <property type="match status" value="1"/>
</dbReference>
<dbReference type="Gene3D" id="3.90.640.20">
    <property type="entry name" value="Heat-shock cognate protein, ATPase"/>
    <property type="match status" value="1"/>
</dbReference>
<dbReference type="RefSeq" id="WP_183586493.1">
    <property type="nucleotide sequence ID" value="NZ_JACHCA010000003.1"/>
</dbReference>
<dbReference type="Proteomes" id="UP000548326">
    <property type="component" value="Unassembled WGS sequence"/>
</dbReference>
<accession>A0A841J7W3</accession>
<gene>
    <name evidence="4" type="ORF">HDF22_001375</name>
</gene>
<dbReference type="Gene3D" id="3.30.565.40">
    <property type="entry name" value="Fervidobacterium nodosum Rt17-B1 like"/>
    <property type="match status" value="1"/>
</dbReference>
<keyword evidence="1" id="KW-0732">Signal</keyword>
<proteinExistence type="predicted"/>
<evidence type="ECO:0000313" key="4">
    <source>
        <dbReference type="EMBL" id="MBB6127269.1"/>
    </source>
</evidence>
<evidence type="ECO:0000256" key="1">
    <source>
        <dbReference type="SAM" id="SignalP"/>
    </source>
</evidence>
<evidence type="ECO:0008006" key="6">
    <source>
        <dbReference type="Google" id="ProtNLM"/>
    </source>
</evidence>
<dbReference type="Pfam" id="PF11738">
    <property type="entry name" value="DUF3298"/>
    <property type="match status" value="1"/>
</dbReference>
<sequence length="268" mass="29785">MKTSYLFCFIAVSFAFGSCQWGVPAKQKDTTSADTLSYTYKNIHERAADCGSKPDSACAVVTIKYPIFTGQKKLNDSITHKIASLFVIGEQPDSTIELMNKAFFKSYNDLKKTEPKLAMYYKLSSYAKVIIQDSSLTTLEVGGDTYQGGAHGAAATFFINWDTKANKDLSLDDIFAAGYEDKLRLIAEGIFRKDEKLSPTASLANDYFFKDNKFALNDNFLISPVGLKFFYNSYEIKPYAAGTTTLIIPYSSIKSLLRPGSVVSKYIK</sequence>